<organism evidence="2 3">
    <name type="scientific">Grifola frondosa</name>
    <name type="common">Maitake</name>
    <name type="synonym">Polyporus frondosus</name>
    <dbReference type="NCBI Taxonomy" id="5627"/>
    <lineage>
        <taxon>Eukaryota</taxon>
        <taxon>Fungi</taxon>
        <taxon>Dikarya</taxon>
        <taxon>Basidiomycota</taxon>
        <taxon>Agaricomycotina</taxon>
        <taxon>Agaricomycetes</taxon>
        <taxon>Polyporales</taxon>
        <taxon>Grifolaceae</taxon>
        <taxon>Grifola</taxon>
    </lineage>
</organism>
<dbReference type="Proteomes" id="UP000092993">
    <property type="component" value="Unassembled WGS sequence"/>
</dbReference>
<comment type="caution">
    <text evidence="2">The sequence shown here is derived from an EMBL/GenBank/DDBJ whole genome shotgun (WGS) entry which is preliminary data.</text>
</comment>
<evidence type="ECO:0000256" key="1">
    <source>
        <dbReference type="SAM" id="MobiDB-lite"/>
    </source>
</evidence>
<evidence type="ECO:0000313" key="3">
    <source>
        <dbReference type="Proteomes" id="UP000092993"/>
    </source>
</evidence>
<name>A0A1C7MT51_GRIFR</name>
<dbReference type="OMA" id="HREWRIF"/>
<dbReference type="OrthoDB" id="2803067at2759"/>
<sequence length="814" mass="93369">MAEDVTGPKPLGGLVEFMRACRRPMKDEEITPRDCLRLSRFPGTNDKLWISTPNMTWIPEPPIHLDKEFRYHDDGMLHAFEYAKWPQAYCDSEPHIIAAPLCPTLAQFGISDRFRMGPAFPVMDDEHVLPDFEDVNIAWMDFNPMHHFRIAEELPNEAVGSLSPSLLQRFRATMIEAKTMAGRGFADDFRKLGDDVHDMRTAKKVAGMFRFQKQRCDDLKMVFDHLKEVPMSSFDTLLWFREFQRVLLDLRAFIIYREVIVPRLNDVNFKQPQPVLPLRGVITSHLHLVSEMYRVGVPVWYVRDRVSITERTLIVRVETLLLAGVCFSSAITMKHGQHLANAPLWVDAPMAQVIRGSLQERLRRFSLTSRPILRPLETYSAGRVGDFEKQQHRSSPQIAGPDHPRQELVDLTADDVLPASDNDHVIMVTTQATEQYGSSVTDVGGVAVGADIEDNVSAEKQTKDAAMRGPSMSVGMPSAYMARKSLQTRTAHKKGKSTNHRIVPPSWVPPYAPGWANVLKSCEGLTDDDHVGLVYALPPIHIFFSAESPLTEQRAHNWLRVRIFCFQQILSPPAHRMVLMTTQQWRIALEGKYFAIEYEHSHEKRPRQEGKMEAGQIMKNANAKRVADRVDINVRFGIHGGFPPYSADCAPAWGDVNITRQMLSADRTVFVGIVWELALFNFRLELIFLDRQLVPYFYNHSDQRLALRRERVIYEIWNSGGVRPMWTDDLKCDRLTSVLWDERREAVKQMAIVMKDWPDGQHLLWTDQCSSDFDAYSKFETEVFTFYVEAFHGRFGRIPHVPLEQPLSLGQFRK</sequence>
<gene>
    <name evidence="2" type="ORF">A0H81_00424</name>
</gene>
<accession>A0A1C7MT51</accession>
<reference evidence="2 3" key="1">
    <citation type="submission" date="2016-03" db="EMBL/GenBank/DDBJ databases">
        <title>Whole genome sequencing of Grifola frondosa 9006-11.</title>
        <authorList>
            <person name="Min B."/>
            <person name="Park H."/>
            <person name="Kim J.-G."/>
            <person name="Cho H."/>
            <person name="Oh Y.-L."/>
            <person name="Kong W.-S."/>
            <person name="Choi I.-G."/>
        </authorList>
    </citation>
    <scope>NUCLEOTIDE SEQUENCE [LARGE SCALE GENOMIC DNA]</scope>
    <source>
        <strain evidence="2 3">9006-11</strain>
    </source>
</reference>
<proteinExistence type="predicted"/>
<protein>
    <submittedName>
        <fullName evidence="2">Uncharacterized protein</fullName>
    </submittedName>
</protein>
<keyword evidence="3" id="KW-1185">Reference proteome</keyword>
<dbReference type="EMBL" id="LUGG01000001">
    <property type="protein sequence ID" value="OBZ80053.1"/>
    <property type="molecule type" value="Genomic_DNA"/>
</dbReference>
<dbReference type="STRING" id="5627.A0A1C7MT51"/>
<evidence type="ECO:0000313" key="2">
    <source>
        <dbReference type="EMBL" id="OBZ80053.1"/>
    </source>
</evidence>
<dbReference type="AlphaFoldDB" id="A0A1C7MT51"/>
<feature type="region of interest" description="Disordered" evidence="1">
    <location>
        <begin position="384"/>
        <end position="404"/>
    </location>
</feature>